<dbReference type="Pfam" id="PF13803">
    <property type="entry name" value="DUF4184"/>
    <property type="match status" value="1"/>
</dbReference>
<keyword evidence="3" id="KW-1185">Reference proteome</keyword>
<protein>
    <recommendedName>
        <fullName evidence="4">DUF4184 family protein</fullName>
    </recommendedName>
</protein>
<dbReference type="STRING" id="100225.SAMN05421595_2417"/>
<accession>K6VPU5</accession>
<gene>
    <name evidence="2" type="ORF">AUCHE_16_01870</name>
</gene>
<feature type="transmembrane region" description="Helical" evidence="1">
    <location>
        <begin position="158"/>
        <end position="177"/>
    </location>
</feature>
<organism evidence="2 3">
    <name type="scientific">Austwickia chelonae NBRC 105200</name>
    <dbReference type="NCBI Taxonomy" id="1184607"/>
    <lineage>
        <taxon>Bacteria</taxon>
        <taxon>Bacillati</taxon>
        <taxon>Actinomycetota</taxon>
        <taxon>Actinomycetes</taxon>
        <taxon>Micrococcales</taxon>
        <taxon>Dermatophilaceae</taxon>
        <taxon>Austwickia</taxon>
    </lineage>
</organism>
<feature type="transmembrane region" description="Helical" evidence="1">
    <location>
        <begin position="224"/>
        <end position="248"/>
    </location>
</feature>
<evidence type="ECO:0000313" key="2">
    <source>
        <dbReference type="EMBL" id="GAB78764.1"/>
    </source>
</evidence>
<evidence type="ECO:0000313" key="3">
    <source>
        <dbReference type="Proteomes" id="UP000008495"/>
    </source>
</evidence>
<dbReference type="RefSeq" id="WP_006503521.1">
    <property type="nucleotide sequence ID" value="NZ_BAGZ01000016.1"/>
</dbReference>
<name>K6VPU5_9MICO</name>
<feature type="transmembrane region" description="Helical" evidence="1">
    <location>
        <begin position="197"/>
        <end position="218"/>
    </location>
</feature>
<keyword evidence="1" id="KW-0812">Transmembrane</keyword>
<sequence>MPVTFAHPAAVLPLSRSGLPLSALVVGSMVPDVPLFVGAERFYGFTHSVPGLLTVDLLVGVVLWWLWVAWLWPCLADAAPGVVRRRLPSVAPGRLMVSGQGAVGAGLAGRRWWVVPVAVVVGAATHALWDEFTHAGRWGSTHIPWLADSHGGLPGVSWAQYASGLFGLTACLVALVVAWRRRPVGELVARRHPRSPVILWVTPLAGVVGAAVAAGLWAHDLRSAVYLAITKGALSAVVVAVCVAVAVVRSMRVRGAGCASEG</sequence>
<reference evidence="2 3" key="1">
    <citation type="submission" date="2012-08" db="EMBL/GenBank/DDBJ databases">
        <title>Whole genome shotgun sequence of Austwickia chelonae NBRC 105200.</title>
        <authorList>
            <person name="Yoshida I."/>
            <person name="Hosoyama A."/>
            <person name="Tsuchikane K."/>
            <person name="Katsumata H."/>
            <person name="Ando Y."/>
            <person name="Ohji S."/>
            <person name="Hamada M."/>
            <person name="Tamura T."/>
            <person name="Yamazoe A."/>
            <person name="Yamazaki S."/>
            <person name="Fujita N."/>
        </authorList>
    </citation>
    <scope>NUCLEOTIDE SEQUENCE [LARGE SCALE GENOMIC DNA]</scope>
    <source>
        <strain evidence="2 3">NBRC 105200</strain>
    </source>
</reference>
<comment type="caution">
    <text evidence="2">The sequence shown here is derived from an EMBL/GenBank/DDBJ whole genome shotgun (WGS) entry which is preliminary data.</text>
</comment>
<dbReference type="eggNOG" id="ENOG5032Z70">
    <property type="taxonomic scope" value="Bacteria"/>
</dbReference>
<keyword evidence="1" id="KW-1133">Transmembrane helix</keyword>
<dbReference type="AlphaFoldDB" id="K6VPU5"/>
<evidence type="ECO:0008006" key="4">
    <source>
        <dbReference type="Google" id="ProtNLM"/>
    </source>
</evidence>
<proteinExistence type="predicted"/>
<keyword evidence="1" id="KW-0472">Membrane</keyword>
<feature type="transmembrane region" description="Helical" evidence="1">
    <location>
        <begin position="51"/>
        <end position="72"/>
    </location>
</feature>
<dbReference type="Proteomes" id="UP000008495">
    <property type="component" value="Unassembled WGS sequence"/>
</dbReference>
<dbReference type="InterPro" id="IPR025238">
    <property type="entry name" value="DUF4184"/>
</dbReference>
<dbReference type="EMBL" id="BAGZ01000016">
    <property type="protein sequence ID" value="GAB78764.1"/>
    <property type="molecule type" value="Genomic_DNA"/>
</dbReference>
<evidence type="ECO:0000256" key="1">
    <source>
        <dbReference type="SAM" id="Phobius"/>
    </source>
</evidence>